<proteinExistence type="predicted"/>
<dbReference type="InterPro" id="IPR036388">
    <property type="entry name" value="WH-like_DNA-bd_sf"/>
</dbReference>
<sequence length="175" mass="20057">MKVTVTAEWQEFHRNDVHGHRVEVAGYTAVVEQVSKADWKNGDYSPVWQFTVLQDHLRIVEVGQRDTLQDAKSAAETVAEHLNISISAARRQLKTLEGRGVVTSRRVTGYSDWGRMTTITEYMLTPAYAKAEVLETIPQMIDELGPYEARRAAMQYGITHEEYLTAKESKRWEDR</sequence>
<organism evidence="1 2">
    <name type="scientific">Mycobacterium phage Stubby</name>
    <dbReference type="NCBI Taxonomy" id="2510577"/>
    <lineage>
        <taxon>Viruses</taxon>
        <taxon>Duplodnaviria</taxon>
        <taxon>Heunggongvirae</taxon>
        <taxon>Uroviricota</taxon>
        <taxon>Caudoviricetes</taxon>
        <taxon>Ceeclamvirinae</taxon>
        <taxon>Bixzunavirus</taxon>
        <taxon>Bixzunavirus alice</taxon>
    </lineage>
</organism>
<protein>
    <submittedName>
        <fullName evidence="1">Uncharacterized protein</fullName>
    </submittedName>
</protein>
<dbReference type="Gene3D" id="1.10.10.10">
    <property type="entry name" value="Winged helix-like DNA-binding domain superfamily/Winged helix DNA-binding domain"/>
    <property type="match status" value="1"/>
</dbReference>
<dbReference type="InterPro" id="IPR036390">
    <property type="entry name" value="WH_DNA-bd_sf"/>
</dbReference>
<name>A0A411AZ48_9CAUD</name>
<evidence type="ECO:0000313" key="1">
    <source>
        <dbReference type="EMBL" id="QAX93352.1"/>
    </source>
</evidence>
<dbReference type="SUPFAM" id="SSF46785">
    <property type="entry name" value="Winged helix' DNA-binding domain"/>
    <property type="match status" value="1"/>
</dbReference>
<reference evidence="1 2" key="1">
    <citation type="submission" date="2019-01" db="EMBL/GenBank/DDBJ databases">
        <authorList>
            <person name="Divens A.M."/>
            <person name="Fryberger R.B."/>
            <person name="Lauer M.J."/>
            <person name="Garlena R.A."/>
            <person name="Russell D.A."/>
            <person name="Pope W.H."/>
            <person name="Jacobs-Sera D."/>
            <person name="Hatfull G.F."/>
        </authorList>
    </citation>
    <scope>NUCLEOTIDE SEQUENCE [LARGE SCALE GENOMIC DNA]</scope>
</reference>
<gene>
    <name evidence="1" type="primary">42</name>
    <name evidence="1" type="ORF">SEA_STUBBY_42</name>
</gene>
<dbReference type="EMBL" id="MK450423">
    <property type="protein sequence ID" value="QAX93352.1"/>
    <property type="molecule type" value="Genomic_DNA"/>
</dbReference>
<evidence type="ECO:0000313" key="2">
    <source>
        <dbReference type="Proteomes" id="UP000290205"/>
    </source>
</evidence>
<dbReference type="Proteomes" id="UP000290205">
    <property type="component" value="Segment"/>
</dbReference>
<accession>A0A411AZ48</accession>